<accession>A0A5S3PVY0</accession>
<name>A0A5S3PVY0_9FLAO</name>
<dbReference type="RefSeq" id="WP_138657048.1">
    <property type="nucleotide sequence ID" value="NZ_VATY01000001.1"/>
</dbReference>
<dbReference type="EMBL" id="VATY01000001">
    <property type="protein sequence ID" value="TMM59058.1"/>
    <property type="molecule type" value="Genomic_DNA"/>
</dbReference>
<dbReference type="AlphaFoldDB" id="A0A5S3PVY0"/>
<evidence type="ECO:0000313" key="2">
    <source>
        <dbReference type="Proteomes" id="UP000310314"/>
    </source>
</evidence>
<dbReference type="OrthoDB" id="9976342at2"/>
<dbReference type="Proteomes" id="UP000310314">
    <property type="component" value="Unassembled WGS sequence"/>
</dbReference>
<keyword evidence="2" id="KW-1185">Reference proteome</keyword>
<gene>
    <name evidence="1" type="ORF">FEE95_06385</name>
</gene>
<evidence type="ECO:0000313" key="1">
    <source>
        <dbReference type="EMBL" id="TMM59058.1"/>
    </source>
</evidence>
<sequence length="136" mass="16003">MNDLSKKEVQIGEIKARNKEVSASSDVFQKKLENLLILYYQGYLKGETEIEPEIRTTFLHLVKQDEEFAFKVRMLQLDYLKLENSELEGEWNEATEELFPKTAILEKPVDVHREKTLTDYKETIFELLKSTSELRS</sequence>
<proteinExistence type="predicted"/>
<protein>
    <submittedName>
        <fullName evidence="1">Uncharacterized protein</fullName>
    </submittedName>
</protein>
<reference evidence="1 2" key="1">
    <citation type="submission" date="2019-05" db="EMBL/GenBank/DDBJ databases">
        <authorList>
            <person name="Zhang J.-Y."/>
            <person name="Feg X."/>
            <person name="Du Z.-J."/>
        </authorList>
    </citation>
    <scope>NUCLEOTIDE SEQUENCE [LARGE SCALE GENOMIC DNA]</scope>
    <source>
        <strain evidence="1 2">RZ26</strain>
    </source>
</reference>
<organism evidence="1 2">
    <name type="scientific">Maribacter algarum</name>
    <name type="common">ex Zhang et al. 2020</name>
    <dbReference type="NCBI Taxonomy" id="2578118"/>
    <lineage>
        <taxon>Bacteria</taxon>
        <taxon>Pseudomonadati</taxon>
        <taxon>Bacteroidota</taxon>
        <taxon>Flavobacteriia</taxon>
        <taxon>Flavobacteriales</taxon>
        <taxon>Flavobacteriaceae</taxon>
        <taxon>Maribacter</taxon>
    </lineage>
</organism>
<comment type="caution">
    <text evidence="1">The sequence shown here is derived from an EMBL/GenBank/DDBJ whole genome shotgun (WGS) entry which is preliminary data.</text>
</comment>